<accession>B6WSK0</accession>
<comment type="caution">
    <text evidence="1">The sequence shown here is derived from an EMBL/GenBank/DDBJ whole genome shotgun (WGS) entry which is preliminary data.</text>
</comment>
<protein>
    <submittedName>
        <fullName evidence="1">Uncharacterized protein</fullName>
    </submittedName>
</protein>
<dbReference type="Proteomes" id="UP000003676">
    <property type="component" value="Unassembled WGS sequence"/>
</dbReference>
<evidence type="ECO:0000313" key="1">
    <source>
        <dbReference type="EMBL" id="EEB34023.1"/>
    </source>
</evidence>
<organism evidence="1 2">
    <name type="scientific">Desulfovibrio piger ATCC 29098</name>
    <dbReference type="NCBI Taxonomy" id="411464"/>
    <lineage>
        <taxon>Bacteria</taxon>
        <taxon>Pseudomonadati</taxon>
        <taxon>Thermodesulfobacteriota</taxon>
        <taxon>Desulfovibrionia</taxon>
        <taxon>Desulfovibrionales</taxon>
        <taxon>Desulfovibrionaceae</taxon>
        <taxon>Desulfovibrio</taxon>
    </lineage>
</organism>
<name>B6WSK0_9BACT</name>
<dbReference type="AlphaFoldDB" id="B6WSK0"/>
<reference evidence="1 2" key="1">
    <citation type="submission" date="2008-10" db="EMBL/GenBank/DDBJ databases">
        <title>Draft genome sequence of Desulvovibrio piger (ATCC 29098).</title>
        <authorList>
            <person name="Sudarsanam P."/>
            <person name="Ley R."/>
            <person name="Guruge J."/>
            <person name="Turnbaugh P.J."/>
            <person name="Mahowald M."/>
            <person name="Liep D."/>
            <person name="Gordon J."/>
        </authorList>
    </citation>
    <scope>NUCLEOTIDE SEQUENCE [LARGE SCALE GENOMIC DNA]</scope>
    <source>
        <strain evidence="1 2">ATCC 29098</strain>
    </source>
</reference>
<gene>
    <name evidence="1" type="ORF">DESPIG_00989</name>
</gene>
<dbReference type="HOGENOM" id="CLU_2464072_0_0_7"/>
<evidence type="ECO:0000313" key="2">
    <source>
        <dbReference type="Proteomes" id="UP000003676"/>
    </source>
</evidence>
<proteinExistence type="predicted"/>
<dbReference type="EMBL" id="ABXU01000027">
    <property type="protein sequence ID" value="EEB34023.1"/>
    <property type="molecule type" value="Genomic_DNA"/>
</dbReference>
<reference evidence="1 2" key="2">
    <citation type="submission" date="2008-10" db="EMBL/GenBank/DDBJ databases">
        <authorList>
            <person name="Fulton L."/>
            <person name="Clifton S."/>
            <person name="Fulton B."/>
            <person name="Xu J."/>
            <person name="Minx P."/>
            <person name="Pepin K.H."/>
            <person name="Johnson M."/>
            <person name="Bhonagiri V."/>
            <person name="Nash W.E."/>
            <person name="Mardis E.R."/>
            <person name="Wilson R.K."/>
        </authorList>
    </citation>
    <scope>NUCLEOTIDE SEQUENCE [LARGE SCALE GENOMIC DNA]</scope>
    <source>
        <strain evidence="1 2">ATCC 29098</strain>
    </source>
</reference>
<sequence>MPCPPPGRRHPRFLSNEGAAGIPCRPFFFCQRITGPGQPDRKWTTVRQPAASRTLEQGKPLVPGTARTTSFAPQLPAPAARFPCSWPV</sequence>